<dbReference type="AlphaFoldDB" id="A0AAE2C7U1"/>
<dbReference type="EMBL" id="JACGWO010000019">
    <property type="protein sequence ID" value="KAK4412218.1"/>
    <property type="molecule type" value="Genomic_DNA"/>
</dbReference>
<protein>
    <submittedName>
        <fullName evidence="1">Uncharacterized protein</fullName>
    </submittedName>
</protein>
<accession>A0AAE2C7U1</accession>
<gene>
    <name evidence="1" type="ORF">Salat_2967700</name>
</gene>
<comment type="caution">
    <text evidence="1">The sequence shown here is derived from an EMBL/GenBank/DDBJ whole genome shotgun (WGS) entry which is preliminary data.</text>
</comment>
<reference evidence="1" key="2">
    <citation type="journal article" date="2024" name="Plant">
        <title>Genomic evolution and insights into agronomic trait innovations of Sesamum species.</title>
        <authorList>
            <person name="Miao H."/>
            <person name="Wang L."/>
            <person name="Qu L."/>
            <person name="Liu H."/>
            <person name="Sun Y."/>
            <person name="Le M."/>
            <person name="Wang Q."/>
            <person name="Wei S."/>
            <person name="Zheng Y."/>
            <person name="Lin W."/>
            <person name="Duan Y."/>
            <person name="Cao H."/>
            <person name="Xiong S."/>
            <person name="Wang X."/>
            <person name="Wei L."/>
            <person name="Li C."/>
            <person name="Ma Q."/>
            <person name="Ju M."/>
            <person name="Zhao R."/>
            <person name="Li G."/>
            <person name="Mu C."/>
            <person name="Tian Q."/>
            <person name="Mei H."/>
            <person name="Zhang T."/>
            <person name="Gao T."/>
            <person name="Zhang H."/>
        </authorList>
    </citation>
    <scope>NUCLEOTIDE SEQUENCE</scope>
    <source>
        <strain evidence="1">3651</strain>
    </source>
</reference>
<evidence type="ECO:0000313" key="1">
    <source>
        <dbReference type="EMBL" id="KAK4412218.1"/>
    </source>
</evidence>
<organism evidence="1 2">
    <name type="scientific">Sesamum alatum</name>
    <dbReference type="NCBI Taxonomy" id="300844"/>
    <lineage>
        <taxon>Eukaryota</taxon>
        <taxon>Viridiplantae</taxon>
        <taxon>Streptophyta</taxon>
        <taxon>Embryophyta</taxon>
        <taxon>Tracheophyta</taxon>
        <taxon>Spermatophyta</taxon>
        <taxon>Magnoliopsida</taxon>
        <taxon>eudicotyledons</taxon>
        <taxon>Gunneridae</taxon>
        <taxon>Pentapetalae</taxon>
        <taxon>asterids</taxon>
        <taxon>lamiids</taxon>
        <taxon>Lamiales</taxon>
        <taxon>Pedaliaceae</taxon>
        <taxon>Sesamum</taxon>
    </lineage>
</organism>
<sequence length="209" mass="23796">MTSASEQTSFGIGSKPRTEVLSVRIRLRRKVRCKTNPSFFSRYGDGFLVGVRSGSDKDTVARFNDFSSSALAKLKLERTQSEREQEHLCYRRTFFFVLCHAINLAPPTEETMRVPKYGISVLPLSIDEKPHLSSFASPGICRPRFPPLLFKGKTKPFVLDHPVHLVNPIVVIQPSARSPMLVSLEILTRVRTKRRRKSIMVPRKRSTKL</sequence>
<reference evidence="1" key="1">
    <citation type="submission" date="2020-06" db="EMBL/GenBank/DDBJ databases">
        <authorList>
            <person name="Li T."/>
            <person name="Hu X."/>
            <person name="Zhang T."/>
            <person name="Song X."/>
            <person name="Zhang H."/>
            <person name="Dai N."/>
            <person name="Sheng W."/>
            <person name="Hou X."/>
            <person name="Wei L."/>
        </authorList>
    </citation>
    <scope>NUCLEOTIDE SEQUENCE</scope>
    <source>
        <strain evidence="1">3651</strain>
        <tissue evidence="1">Leaf</tissue>
    </source>
</reference>
<evidence type="ECO:0000313" key="2">
    <source>
        <dbReference type="Proteomes" id="UP001293254"/>
    </source>
</evidence>
<keyword evidence="2" id="KW-1185">Reference proteome</keyword>
<proteinExistence type="predicted"/>
<dbReference type="Proteomes" id="UP001293254">
    <property type="component" value="Unassembled WGS sequence"/>
</dbReference>
<name>A0AAE2C7U1_9LAMI</name>